<protein>
    <submittedName>
        <fullName evidence="1">Uncharacterized protein</fullName>
    </submittedName>
</protein>
<accession>A0A160F540</accession>
<evidence type="ECO:0000313" key="1">
    <source>
        <dbReference type="EMBL" id="ANB61211.1"/>
    </source>
</evidence>
<organism evidence="1 2">
    <name type="scientific">Anoxybacteroides amylolyticum</name>
    <dbReference type="NCBI Taxonomy" id="294699"/>
    <lineage>
        <taxon>Bacteria</taxon>
        <taxon>Bacillati</taxon>
        <taxon>Bacillota</taxon>
        <taxon>Bacilli</taxon>
        <taxon>Bacillales</taxon>
        <taxon>Anoxybacillaceae</taxon>
        <taxon>Anoxybacteroides</taxon>
    </lineage>
</organism>
<dbReference type="RefSeq" id="WP_066326201.1">
    <property type="nucleotide sequence ID" value="NZ_CP015438.1"/>
</dbReference>
<dbReference type="PATRIC" id="fig|294699.3.peg.2720"/>
<dbReference type="AlphaFoldDB" id="A0A160F540"/>
<keyword evidence="2" id="KW-1185">Reference proteome</keyword>
<name>A0A160F540_9BACL</name>
<dbReference type="EMBL" id="CP015438">
    <property type="protein sequence ID" value="ANB61211.1"/>
    <property type="molecule type" value="Genomic_DNA"/>
</dbReference>
<sequence>MKRTFQWLTLFIAFLLTLYTLPFSLEKPTKETIIFFPLDRTAAFSKATTTLQAQSENPHRSYSLLWKVSSSLNETAYLRQDISLLFADGRLVGTLSKWEENSQTLLQEEDTKQKDSHFFQSISFHYGELHRGQTITSAQKMSGDYLYVVASSYEPFTSFRRGKTASEKEWQRVLTKTTTDFLQYNAQTMLDNLAIPLENYYHFYLPELLVYNEQPFPGISQAKTQKIIGNIWEGLYKNYFLGVKQKDGMVVSPIGSTIPLLLISKDYSHLLVLTKMKNGETVQLMQQISP</sequence>
<dbReference type="KEGG" id="aamy:GFC30_2640"/>
<gene>
    <name evidence="1" type="ORF">GFC30_2640</name>
</gene>
<dbReference type="Proteomes" id="UP000076865">
    <property type="component" value="Chromosome"/>
</dbReference>
<evidence type="ECO:0000313" key="2">
    <source>
        <dbReference type="Proteomes" id="UP000076865"/>
    </source>
</evidence>
<proteinExistence type="predicted"/>
<reference evidence="1 2" key="1">
    <citation type="journal article" date="2006" name="Syst. Appl. Microbiol.">
        <title>Anoxybacillus amylolyticus sp. nov., a thermophilic amylase producing bacterium isolated from Mount Rittmann (Antarctica).</title>
        <authorList>
            <person name="Poli A."/>
            <person name="Esposito E."/>
            <person name="Lama L."/>
            <person name="Orlando P."/>
            <person name="Nicolaus G."/>
            <person name="de Appolonia F."/>
            <person name="Gambacorta A."/>
            <person name="Nicolaus B."/>
        </authorList>
    </citation>
    <scope>NUCLEOTIDE SEQUENCE [LARGE SCALE GENOMIC DNA]</scope>
    <source>
        <strain evidence="1 2">DSM 15939</strain>
    </source>
</reference>